<evidence type="ECO:0000313" key="3">
    <source>
        <dbReference type="EMBL" id="MBU3029316.1"/>
    </source>
</evidence>
<dbReference type="RefSeq" id="WP_216032010.1">
    <property type="nucleotide sequence ID" value="NZ_JAHKNG010000004.1"/>
</dbReference>
<proteinExistence type="predicted"/>
<keyword evidence="3" id="KW-0121">Carboxypeptidase</keyword>
<dbReference type="InterPro" id="IPR000667">
    <property type="entry name" value="Peptidase_S13"/>
</dbReference>
<dbReference type="Pfam" id="PF02113">
    <property type="entry name" value="Peptidase_S13"/>
    <property type="match status" value="1"/>
</dbReference>
<feature type="signal peptide" evidence="2">
    <location>
        <begin position="1"/>
        <end position="22"/>
    </location>
</feature>
<evidence type="ECO:0000256" key="1">
    <source>
        <dbReference type="ARBA" id="ARBA00022801"/>
    </source>
</evidence>
<dbReference type="PANTHER" id="PTHR30023">
    <property type="entry name" value="D-ALANYL-D-ALANINE CARBOXYPEPTIDASE"/>
    <property type="match status" value="1"/>
</dbReference>
<name>A0ABS6AIV3_9RHOB</name>
<keyword evidence="3" id="KW-0645">Protease</keyword>
<dbReference type="Proteomes" id="UP001166191">
    <property type="component" value="Unassembled WGS sequence"/>
</dbReference>
<feature type="chain" id="PRO_5045167825" evidence="2">
    <location>
        <begin position="23"/>
        <end position="471"/>
    </location>
</feature>
<keyword evidence="2" id="KW-0732">Signal</keyword>
<sequence>MTKLGRRAFLSAAMAAIPAAQGWALTGGGLAQRPPARPLPDAARSIAAADLPGTVGYALVDPQSGALLDGGAGAASLPPASTMKVLTALYALDRLGQGYRFRTRVLVAGDMLVLAGGGDPVLSSDGLAALAADLVASGQPAPARFAVWGGALPRLAEIAPEQADHLAYNPTLSGMILNFNRVHLGWRRANGGVQMSLEARAAANSPRAYTISAQAGDQRELFTYRAEPLREYWTVARSAVARPGSRWLPVRKPELYAGDVFQTLCRAKGLVLPTPEVIEELPAGTEIASLESPPLSELLRDMLYYSTNLTAEVIGLQASGAAGIAASAAAMQGWLRDQGLAEGFRLADHSGLAGDSRVTAEGLARALTLAQGAATLTPLLKRDPLDEDLGAMPARGFDVMAKTGTLNFVSNLAGHLNVPGGGTAGFAILCADSPRHAATSGQELPAGVIGWTKAAKRLQRDILTGWVARYL</sequence>
<accession>A0ABS6AIV3</accession>
<gene>
    <name evidence="3" type="ORF">KNW02_04155</name>
</gene>
<dbReference type="EMBL" id="JAHKNG010000004">
    <property type="protein sequence ID" value="MBU3029316.1"/>
    <property type="molecule type" value="Genomic_DNA"/>
</dbReference>
<protein>
    <submittedName>
        <fullName evidence="3">D-alanyl-D-alanine carboxypeptidase</fullName>
    </submittedName>
</protein>
<dbReference type="GO" id="GO:0004180">
    <property type="term" value="F:carboxypeptidase activity"/>
    <property type="evidence" value="ECO:0007669"/>
    <property type="project" value="UniProtKB-KW"/>
</dbReference>
<keyword evidence="1" id="KW-0378">Hydrolase</keyword>
<evidence type="ECO:0000313" key="4">
    <source>
        <dbReference type="Proteomes" id="UP001166191"/>
    </source>
</evidence>
<dbReference type="PANTHER" id="PTHR30023:SF0">
    <property type="entry name" value="PENICILLIN-SENSITIVE CARBOXYPEPTIDASE A"/>
    <property type="match status" value="1"/>
</dbReference>
<keyword evidence="4" id="KW-1185">Reference proteome</keyword>
<organism evidence="3 4">
    <name type="scientific">Paracoccus marinaquae</name>
    <dbReference type="NCBI Taxonomy" id="2841926"/>
    <lineage>
        <taxon>Bacteria</taxon>
        <taxon>Pseudomonadati</taxon>
        <taxon>Pseudomonadota</taxon>
        <taxon>Alphaproteobacteria</taxon>
        <taxon>Rhodobacterales</taxon>
        <taxon>Paracoccaceae</taxon>
        <taxon>Paracoccus</taxon>
    </lineage>
</organism>
<reference evidence="3" key="1">
    <citation type="submission" date="2021-06" db="EMBL/GenBank/DDBJ databases">
        <title>Paracoccus bacterium XHP0099 sp. nov., isolated from the surface waters of the Yellow Sea.</title>
        <authorList>
            <person name="Xue H."/>
            <person name="Zhang D."/>
        </authorList>
    </citation>
    <scope>NUCLEOTIDE SEQUENCE</scope>
    <source>
        <strain evidence="3">XHP0099</strain>
    </source>
</reference>
<comment type="caution">
    <text evidence="3">The sequence shown here is derived from an EMBL/GenBank/DDBJ whole genome shotgun (WGS) entry which is preliminary data.</text>
</comment>
<evidence type="ECO:0000256" key="2">
    <source>
        <dbReference type="SAM" id="SignalP"/>
    </source>
</evidence>